<dbReference type="RefSeq" id="WP_379741500.1">
    <property type="nucleotide sequence ID" value="NZ_JBHSGW010000025.1"/>
</dbReference>
<gene>
    <name evidence="3" type="ORF">ACFO3U_10060</name>
</gene>
<organism evidence="3 4">
    <name type="scientific">Flavobacterium ponti</name>
    <dbReference type="NCBI Taxonomy" id="665133"/>
    <lineage>
        <taxon>Bacteria</taxon>
        <taxon>Pseudomonadati</taxon>
        <taxon>Bacteroidota</taxon>
        <taxon>Flavobacteriia</taxon>
        <taxon>Flavobacteriales</taxon>
        <taxon>Flavobacteriaceae</taxon>
        <taxon>Flavobacterium</taxon>
    </lineage>
</organism>
<name>A0ABV9P6I6_9FLAO</name>
<dbReference type="InterPro" id="IPR014529">
    <property type="entry name" value="UCP026631"/>
</dbReference>
<feature type="domain" description="YdbS-like PH" evidence="2">
    <location>
        <begin position="411"/>
        <end position="470"/>
    </location>
</feature>
<evidence type="ECO:0000313" key="3">
    <source>
        <dbReference type="EMBL" id="MFC4740336.1"/>
    </source>
</evidence>
<feature type="transmembrane region" description="Helical" evidence="1">
    <location>
        <begin position="52"/>
        <end position="73"/>
    </location>
</feature>
<sequence length="499" mass="57863">MKSNFDFSIPQRQSLIGVIVLFANTLQKSVRAFWPFILIIFFKKESYSAIQVYVAIVGVILFVAIIAFLRYWFFKFYIDYKLEEFVIENGIFNKTKTTIPFHKIQKVNIDQSLIQRIFNVHKLELDTAGSDKKEASISAISHEMATELKKQLLENTEKNSHLIEEITANEEQPKSFITIGIPSLLKIGITANYIRSFAYIFLIFTTVSDNLRQIGREDLIDDNINQLEQIPIVSLVLGFLVFIFTAIIVVNLFLTVVKYFNFTIKKDKKSLVLTYGLLNIKSTIINPEKVQIIKLTQNFFQKKLDVNTIEIFQASSDMKRASAKDKTKIPGCNKSEKEQIVKLLIGKQPNHQKTLVPNIRKLLLNCFFLILIPIAIGLTINYNLEKISWNEVLLVVAFYVLFMGTILYFSYRNYRLFISDEFIVKQSGAWDIDHEIMMPYKIQAIETQQFFWQKYTDIGSVVLYTAGGRVSFSTGNYTEIKEQVNKWLYQVEVSKENWM</sequence>
<dbReference type="Pfam" id="PF03703">
    <property type="entry name" value="bPH_2"/>
    <property type="match status" value="3"/>
</dbReference>
<dbReference type="PANTHER" id="PTHR34473:SF2">
    <property type="entry name" value="UPF0699 TRANSMEMBRANE PROTEIN YDBT"/>
    <property type="match status" value="1"/>
</dbReference>
<feature type="transmembrane region" description="Helical" evidence="1">
    <location>
        <begin position="392"/>
        <end position="411"/>
    </location>
</feature>
<evidence type="ECO:0000313" key="4">
    <source>
        <dbReference type="Proteomes" id="UP001595885"/>
    </source>
</evidence>
<feature type="transmembrane region" description="Helical" evidence="1">
    <location>
        <begin position="232"/>
        <end position="260"/>
    </location>
</feature>
<dbReference type="PIRSF" id="PIRSF026631">
    <property type="entry name" value="UCP026631"/>
    <property type="match status" value="1"/>
</dbReference>
<evidence type="ECO:0000259" key="2">
    <source>
        <dbReference type="Pfam" id="PF03703"/>
    </source>
</evidence>
<proteinExistence type="predicted"/>
<dbReference type="Proteomes" id="UP001595885">
    <property type="component" value="Unassembled WGS sequence"/>
</dbReference>
<reference evidence="4" key="1">
    <citation type="journal article" date="2019" name="Int. J. Syst. Evol. Microbiol.">
        <title>The Global Catalogue of Microorganisms (GCM) 10K type strain sequencing project: providing services to taxonomists for standard genome sequencing and annotation.</title>
        <authorList>
            <consortium name="The Broad Institute Genomics Platform"/>
            <consortium name="The Broad Institute Genome Sequencing Center for Infectious Disease"/>
            <person name="Wu L."/>
            <person name="Ma J."/>
        </authorList>
    </citation>
    <scope>NUCLEOTIDE SEQUENCE [LARGE SCALE GENOMIC DNA]</scope>
    <source>
        <strain evidence="4">CCUG 50349</strain>
    </source>
</reference>
<dbReference type="InterPro" id="IPR005182">
    <property type="entry name" value="YdbS-like_PH"/>
</dbReference>
<keyword evidence="1" id="KW-1133">Transmembrane helix</keyword>
<protein>
    <submittedName>
        <fullName evidence="3">PH domain-containing protein</fullName>
    </submittedName>
</protein>
<dbReference type="EMBL" id="JBHSGW010000025">
    <property type="protein sequence ID" value="MFC4740336.1"/>
    <property type="molecule type" value="Genomic_DNA"/>
</dbReference>
<accession>A0ABV9P6I6</accession>
<dbReference type="PANTHER" id="PTHR34473">
    <property type="entry name" value="UPF0699 TRANSMEMBRANE PROTEIN YDBS"/>
    <property type="match status" value="1"/>
</dbReference>
<feature type="domain" description="YdbS-like PH" evidence="2">
    <location>
        <begin position="259"/>
        <end position="342"/>
    </location>
</feature>
<keyword evidence="1" id="KW-0472">Membrane</keyword>
<keyword evidence="1" id="KW-0812">Transmembrane</keyword>
<comment type="caution">
    <text evidence="3">The sequence shown here is derived from an EMBL/GenBank/DDBJ whole genome shotgun (WGS) entry which is preliminary data.</text>
</comment>
<evidence type="ECO:0000256" key="1">
    <source>
        <dbReference type="SAM" id="Phobius"/>
    </source>
</evidence>
<feature type="domain" description="YdbS-like PH" evidence="2">
    <location>
        <begin position="83"/>
        <end position="152"/>
    </location>
</feature>
<feature type="transmembrane region" description="Helical" evidence="1">
    <location>
        <begin position="15"/>
        <end position="40"/>
    </location>
</feature>
<feature type="transmembrane region" description="Helical" evidence="1">
    <location>
        <begin position="362"/>
        <end position="380"/>
    </location>
</feature>
<keyword evidence="4" id="KW-1185">Reference proteome</keyword>